<dbReference type="EMBL" id="CAJNOG010000439">
    <property type="protein sequence ID" value="CAF1242434.1"/>
    <property type="molecule type" value="Genomic_DNA"/>
</dbReference>
<evidence type="ECO:0000313" key="3">
    <source>
        <dbReference type="Proteomes" id="UP000663844"/>
    </source>
</evidence>
<sequence>MSVIQSNIANRAKFSNILYQLFSRTGQFFITTLNPIFTAINKRGITSTNSFSLTQQEPQLISLESLPSELFYHEIFIYLNSVELIDAFFNINSRFHNLIYAYLYQHVDLDSISWELTHRYCYSQDDWIPIQANEMANFNLTRIQFTLTSIQCNYNQLRQLFPLSYKDFSILYPQLRALSIQDIWFQKEVPVEFTSI</sequence>
<comment type="caution">
    <text evidence="2">The sequence shown here is derived from an EMBL/GenBank/DDBJ whole genome shotgun (WGS) entry which is preliminary data.</text>
</comment>
<evidence type="ECO:0008006" key="4">
    <source>
        <dbReference type="Google" id="ProtNLM"/>
    </source>
</evidence>
<dbReference type="AlphaFoldDB" id="A0A819QBL5"/>
<name>A0A819QBL5_9BILA</name>
<organism evidence="2 3">
    <name type="scientific">Adineta steineri</name>
    <dbReference type="NCBI Taxonomy" id="433720"/>
    <lineage>
        <taxon>Eukaryota</taxon>
        <taxon>Metazoa</taxon>
        <taxon>Spiralia</taxon>
        <taxon>Gnathifera</taxon>
        <taxon>Rotifera</taxon>
        <taxon>Eurotatoria</taxon>
        <taxon>Bdelloidea</taxon>
        <taxon>Adinetida</taxon>
        <taxon>Adinetidae</taxon>
        <taxon>Adineta</taxon>
    </lineage>
</organism>
<evidence type="ECO:0000313" key="1">
    <source>
        <dbReference type="EMBL" id="CAF1242434.1"/>
    </source>
</evidence>
<protein>
    <recommendedName>
        <fullName evidence="4">F-box domain-containing protein</fullName>
    </recommendedName>
</protein>
<dbReference type="EMBL" id="CAJOAZ010003681">
    <property type="protein sequence ID" value="CAF4022282.1"/>
    <property type="molecule type" value="Genomic_DNA"/>
</dbReference>
<dbReference type="Proteomes" id="UP000663844">
    <property type="component" value="Unassembled WGS sequence"/>
</dbReference>
<reference evidence="2" key="1">
    <citation type="submission" date="2021-02" db="EMBL/GenBank/DDBJ databases">
        <authorList>
            <person name="Nowell W R."/>
        </authorList>
    </citation>
    <scope>NUCLEOTIDE SEQUENCE</scope>
</reference>
<dbReference type="Proteomes" id="UP000663845">
    <property type="component" value="Unassembled WGS sequence"/>
</dbReference>
<gene>
    <name evidence="1" type="ORF">JYZ213_LOCUS29149</name>
    <name evidence="2" type="ORF">OXD698_LOCUS30774</name>
</gene>
<proteinExistence type="predicted"/>
<accession>A0A819QBL5</accession>
<evidence type="ECO:0000313" key="2">
    <source>
        <dbReference type="EMBL" id="CAF4022282.1"/>
    </source>
</evidence>